<accession>A0A0D3I7I0</accession>
<reference evidence="2" key="1">
    <citation type="journal article" date="2013" name="Nature">
        <title>Pan genome of the phytoplankton Emiliania underpins its global distribution.</title>
        <authorList>
            <person name="Read B.A."/>
            <person name="Kegel J."/>
            <person name="Klute M.J."/>
            <person name="Kuo A."/>
            <person name="Lefebvre S.C."/>
            <person name="Maumus F."/>
            <person name="Mayer C."/>
            <person name="Miller J."/>
            <person name="Monier A."/>
            <person name="Salamov A."/>
            <person name="Young J."/>
            <person name="Aguilar M."/>
            <person name="Claverie J.M."/>
            <person name="Frickenhaus S."/>
            <person name="Gonzalez K."/>
            <person name="Herman E.K."/>
            <person name="Lin Y.C."/>
            <person name="Napier J."/>
            <person name="Ogata H."/>
            <person name="Sarno A.F."/>
            <person name="Shmutz J."/>
            <person name="Schroeder D."/>
            <person name="de Vargas C."/>
            <person name="Verret F."/>
            <person name="von Dassow P."/>
            <person name="Valentin K."/>
            <person name="Van de Peer Y."/>
            <person name="Wheeler G."/>
            <person name="Dacks J.B."/>
            <person name="Delwiche C.F."/>
            <person name="Dyhrman S.T."/>
            <person name="Glockner G."/>
            <person name="John U."/>
            <person name="Richards T."/>
            <person name="Worden A.Z."/>
            <person name="Zhang X."/>
            <person name="Grigoriev I.V."/>
            <person name="Allen A.E."/>
            <person name="Bidle K."/>
            <person name="Borodovsky M."/>
            <person name="Bowler C."/>
            <person name="Brownlee C."/>
            <person name="Cock J.M."/>
            <person name="Elias M."/>
            <person name="Gladyshev V.N."/>
            <person name="Groth M."/>
            <person name="Guda C."/>
            <person name="Hadaegh A."/>
            <person name="Iglesias-Rodriguez M.D."/>
            <person name="Jenkins J."/>
            <person name="Jones B.M."/>
            <person name="Lawson T."/>
            <person name="Leese F."/>
            <person name="Lindquist E."/>
            <person name="Lobanov A."/>
            <person name="Lomsadze A."/>
            <person name="Malik S.B."/>
            <person name="Marsh M.E."/>
            <person name="Mackinder L."/>
            <person name="Mock T."/>
            <person name="Mueller-Roeber B."/>
            <person name="Pagarete A."/>
            <person name="Parker M."/>
            <person name="Probert I."/>
            <person name="Quesneville H."/>
            <person name="Raines C."/>
            <person name="Rensing S.A."/>
            <person name="Riano-Pachon D.M."/>
            <person name="Richier S."/>
            <person name="Rokitta S."/>
            <person name="Shiraiwa Y."/>
            <person name="Soanes D.M."/>
            <person name="van der Giezen M."/>
            <person name="Wahlund T.M."/>
            <person name="Williams B."/>
            <person name="Wilson W."/>
            <person name="Wolfe G."/>
            <person name="Wurch L.L."/>
        </authorList>
    </citation>
    <scope>NUCLEOTIDE SEQUENCE</scope>
</reference>
<dbReference type="RefSeq" id="XP_005759644.1">
    <property type="nucleotide sequence ID" value="XM_005759587.1"/>
</dbReference>
<name>A0A0D3I7I0_EMIH1</name>
<protein>
    <submittedName>
        <fullName evidence="1">Uncharacterized protein</fullName>
    </submittedName>
</protein>
<dbReference type="PaxDb" id="2903-EOD07215"/>
<evidence type="ECO:0000313" key="1">
    <source>
        <dbReference type="EnsemblProtists" id="EOD07215"/>
    </source>
</evidence>
<evidence type="ECO:0000313" key="2">
    <source>
        <dbReference type="Proteomes" id="UP000013827"/>
    </source>
</evidence>
<dbReference type="AlphaFoldDB" id="A0A0D3I7I0"/>
<dbReference type="HOGENOM" id="CLU_171429_0_0_1"/>
<dbReference type="Proteomes" id="UP000013827">
    <property type="component" value="Unassembled WGS sequence"/>
</dbReference>
<sequence length="101" mass="10475">MSMGAFSVIFSAGARGTEGSPEQLSPGSGNVVTVPLQRCALPLRPPGHEIAARSQSPAVAQMRRVQPRVYASAAAERRRVFEVLVQSGARAPESVAAAACS</sequence>
<dbReference type="EnsemblProtists" id="EOD07215">
    <property type="protein sequence ID" value="EOD07215"/>
    <property type="gene ID" value="EMIHUDRAFT_198560"/>
</dbReference>
<organism evidence="1 2">
    <name type="scientific">Emiliania huxleyi (strain CCMP1516)</name>
    <dbReference type="NCBI Taxonomy" id="280463"/>
    <lineage>
        <taxon>Eukaryota</taxon>
        <taxon>Haptista</taxon>
        <taxon>Haptophyta</taxon>
        <taxon>Prymnesiophyceae</taxon>
        <taxon>Isochrysidales</taxon>
        <taxon>Noelaerhabdaceae</taxon>
        <taxon>Emiliania</taxon>
    </lineage>
</organism>
<reference evidence="1" key="2">
    <citation type="submission" date="2024-10" db="UniProtKB">
        <authorList>
            <consortium name="EnsemblProtists"/>
        </authorList>
    </citation>
    <scope>IDENTIFICATION</scope>
</reference>
<dbReference type="GeneID" id="17253218"/>
<proteinExistence type="predicted"/>
<keyword evidence="2" id="KW-1185">Reference proteome</keyword>
<dbReference type="KEGG" id="ehx:EMIHUDRAFT_198560"/>